<organism evidence="2">
    <name type="scientific">Xenopsylla cheopis</name>
    <name type="common">Oriental rat flea</name>
    <name type="synonym">Pulex cheopis</name>
    <dbReference type="NCBI Taxonomy" id="163159"/>
    <lineage>
        <taxon>Eukaryota</taxon>
        <taxon>Metazoa</taxon>
        <taxon>Ecdysozoa</taxon>
        <taxon>Arthropoda</taxon>
        <taxon>Hexapoda</taxon>
        <taxon>Insecta</taxon>
        <taxon>Pterygota</taxon>
        <taxon>Neoptera</taxon>
        <taxon>Endopterygota</taxon>
        <taxon>Siphonaptera</taxon>
        <taxon>Pulicidae</taxon>
        <taxon>Xenopsyllinae</taxon>
        <taxon>Xenopsylla</taxon>
    </lineage>
</organism>
<feature type="compositionally biased region" description="Basic and acidic residues" evidence="1">
    <location>
        <begin position="107"/>
        <end position="121"/>
    </location>
</feature>
<feature type="compositionally biased region" description="Low complexity" evidence="1">
    <location>
        <begin position="45"/>
        <end position="60"/>
    </location>
</feature>
<feature type="compositionally biased region" description="Basic and acidic residues" evidence="1">
    <location>
        <begin position="67"/>
        <end position="81"/>
    </location>
</feature>
<sequence length="121" mass="14473">MDLYSMYLPDSLSYTSFRSPAYYRDYETQPFDDKRRSCSYKEKQQQNQPAAHAQHNHGNQFINKQQQRRESCPFCKEDKRRPLGAYLRSKGTADHKDSITEEEQEEEQKHVEESEQCNKNE</sequence>
<dbReference type="EMBL" id="GIIL01002701">
    <property type="protein sequence ID" value="NOV46427.1"/>
    <property type="molecule type" value="Transcribed_RNA"/>
</dbReference>
<name>A0A6M2DNL5_XENCH</name>
<reference evidence="2" key="1">
    <citation type="submission" date="2020-03" db="EMBL/GenBank/DDBJ databases">
        <title>Transcriptomic Profiling of the Digestive Tract of the Rat Flea, Xenopsylla cheopis, Following Blood Feeding and Infection with Yersinia pestis.</title>
        <authorList>
            <person name="Bland D.M."/>
            <person name="Martens C.A."/>
            <person name="Virtaneva K."/>
            <person name="Kanakabandi K."/>
            <person name="Long D."/>
            <person name="Rosenke R."/>
            <person name="Saturday G.A."/>
            <person name="Hoyt F.H."/>
            <person name="Bruno D.P."/>
            <person name="Ribeiro J.M.C."/>
            <person name="Hinnebusch J."/>
        </authorList>
    </citation>
    <scope>NUCLEOTIDE SEQUENCE</scope>
</reference>
<proteinExistence type="predicted"/>
<evidence type="ECO:0000256" key="1">
    <source>
        <dbReference type="SAM" id="MobiDB-lite"/>
    </source>
</evidence>
<accession>A0A6M2DNL5</accession>
<dbReference type="AlphaFoldDB" id="A0A6M2DNL5"/>
<feature type="region of interest" description="Disordered" evidence="1">
    <location>
        <begin position="33"/>
        <end position="121"/>
    </location>
</feature>
<protein>
    <submittedName>
        <fullName evidence="2">Putative product</fullName>
    </submittedName>
</protein>
<evidence type="ECO:0000313" key="2">
    <source>
        <dbReference type="EMBL" id="NOV46427.1"/>
    </source>
</evidence>
<feature type="compositionally biased region" description="Basic and acidic residues" evidence="1">
    <location>
        <begin position="33"/>
        <end position="44"/>
    </location>
</feature>